<name>A0A7J7JBS6_BUGNE</name>
<proteinExistence type="predicted"/>
<feature type="compositionally biased region" description="Polar residues" evidence="1">
    <location>
        <begin position="98"/>
        <end position="112"/>
    </location>
</feature>
<dbReference type="AlphaFoldDB" id="A0A7J7JBS6"/>
<protein>
    <submittedName>
        <fullName evidence="2">Uncharacterized protein</fullName>
    </submittedName>
</protein>
<evidence type="ECO:0000313" key="3">
    <source>
        <dbReference type="Proteomes" id="UP000593567"/>
    </source>
</evidence>
<organism evidence="2 3">
    <name type="scientific">Bugula neritina</name>
    <name type="common">Brown bryozoan</name>
    <name type="synonym">Sertularia neritina</name>
    <dbReference type="NCBI Taxonomy" id="10212"/>
    <lineage>
        <taxon>Eukaryota</taxon>
        <taxon>Metazoa</taxon>
        <taxon>Spiralia</taxon>
        <taxon>Lophotrochozoa</taxon>
        <taxon>Bryozoa</taxon>
        <taxon>Gymnolaemata</taxon>
        <taxon>Cheilostomatida</taxon>
        <taxon>Flustrina</taxon>
        <taxon>Buguloidea</taxon>
        <taxon>Bugulidae</taxon>
        <taxon>Bugula</taxon>
    </lineage>
</organism>
<comment type="caution">
    <text evidence="2">The sequence shown here is derived from an EMBL/GenBank/DDBJ whole genome shotgun (WGS) entry which is preliminary data.</text>
</comment>
<evidence type="ECO:0000313" key="2">
    <source>
        <dbReference type="EMBL" id="KAF6022818.1"/>
    </source>
</evidence>
<evidence type="ECO:0000256" key="1">
    <source>
        <dbReference type="SAM" id="MobiDB-lite"/>
    </source>
</evidence>
<accession>A0A7J7JBS6</accession>
<dbReference type="EMBL" id="VXIV02002800">
    <property type="protein sequence ID" value="KAF6022818.1"/>
    <property type="molecule type" value="Genomic_DNA"/>
</dbReference>
<dbReference type="Proteomes" id="UP000593567">
    <property type="component" value="Unassembled WGS sequence"/>
</dbReference>
<reference evidence="2" key="1">
    <citation type="submission" date="2020-06" db="EMBL/GenBank/DDBJ databases">
        <title>Draft genome of Bugula neritina, a colonial animal packing powerful symbionts and potential medicines.</title>
        <authorList>
            <person name="Rayko M."/>
        </authorList>
    </citation>
    <scope>NUCLEOTIDE SEQUENCE [LARGE SCALE GENOMIC DNA]</scope>
    <source>
        <strain evidence="2">Kwan_BN1</strain>
    </source>
</reference>
<gene>
    <name evidence="2" type="ORF">EB796_018852</name>
</gene>
<sequence length="118" mass="13214">MFYTIVTDEEPFQYSYVRQFTQSIPEGYEFYLELSLSDSGYADITSLSPGGTEYKYGTSNTNTGAYVLTDDLEVVDYTDVRSSGRIFSEVSIECDSNNTQKQKNSLDSSGSCPTAMYM</sequence>
<feature type="region of interest" description="Disordered" evidence="1">
    <location>
        <begin position="98"/>
        <end position="118"/>
    </location>
</feature>
<keyword evidence="3" id="KW-1185">Reference proteome</keyword>